<dbReference type="InterPro" id="IPR049046">
    <property type="entry name" value="Beta-AFase-like_GH127_middle"/>
</dbReference>
<proteinExistence type="predicted"/>
<evidence type="ECO:0000313" key="4">
    <source>
        <dbReference type="EMBL" id="AEK31051.1"/>
    </source>
</evidence>
<evidence type="ECO:0000259" key="1">
    <source>
        <dbReference type="Pfam" id="PF07944"/>
    </source>
</evidence>
<evidence type="ECO:0000313" key="5">
    <source>
        <dbReference type="Proteomes" id="UP000008394"/>
    </source>
</evidence>
<evidence type="ECO:0000259" key="3">
    <source>
        <dbReference type="Pfam" id="PF20737"/>
    </source>
</evidence>
<dbReference type="PANTHER" id="PTHR43465">
    <property type="entry name" value="DUF1680 DOMAIN PROTEIN (AFU_ORTHOLOGUE AFUA_1G08910)"/>
    <property type="match status" value="1"/>
</dbReference>
<feature type="domain" description="Non-reducing end beta-L-arabinofuranosidase-like GH127 C-terminal" evidence="3">
    <location>
        <begin position="567"/>
        <end position="683"/>
    </location>
</feature>
<reference evidence="4 5" key="1">
    <citation type="journal article" date="2011" name="J. Bacteriol.">
        <title>Genome Sequence of the Probiotic Strain Bifidobacterium animalis subsp. lactis CNCM I-2494.</title>
        <authorList>
            <person name="Chervaux C."/>
            <person name="Grimaldi C."/>
            <person name="Bolotin A."/>
            <person name="Quinquis B."/>
            <person name="Legrain-Raspaud S."/>
            <person name="van Hylckama Vlieg J.E."/>
            <person name="Denariaz G."/>
            <person name="Smokvina T."/>
        </authorList>
    </citation>
    <scope>NUCLEOTIDE SEQUENCE [LARGE SCALE GENOMIC DNA]</scope>
    <source>
        <strain evidence="4 5">CNCM I-2494</strain>
    </source>
</reference>
<dbReference type="AlphaFoldDB" id="A0A806FVA5"/>
<sequence length="687" mass="77195">MRVTARQRGAELLRKGMAMANVTITSPFWNRYRESVAREVIPYQWQIINDERRIEIPVDPAGNDDGEVNDGLSREWSHAVRNLRVAAGDVDAPFNGMVFQDSDVYKWLEEAAYALAYQPDAQLQALCDEVVDLIARAQQPDGYLDTPFQIKSGGYARRRRFSQIQQSHEMYVMGHYIEAGVAYWQVTGNEQALQIACRMADCLDANFGDEDGKIPGADGHPEIELALARLYEATNESRYLRLARYFIDVRGKDPDFYDEQNKAVHAEGLPAIFPAMETWSHEYTLTARPIRDQQTAVGHAVRVAYLLAGVMQVGRLTNDEGLLRTGERLWNNIVHKRMYITGGIGSTHVGEAFTYDYDLPNDTMYGESCASVGMCFVARQMLEHELRGEYADVLEKELFNGAIAGIALDGKHFFYVNPLEADVQATENNPDRRHVLLERAQWFGCACCPSNIARLIASVDRYLYTVREDERMIAAHQFIANDARFFDDVRVKQESDFPREGVVRFTVDVPEGADPVIFKVRIPSWSPEYRLTVDGVDVTGEMPVHDGFVSVEVADRTVVELELDMSVKYMRANTAIRHDAGRLAVMRGPVVYCAESCDNRAPLWDYRIGDSAGEDIACAAGTGVLEGLQTVSVPALRTPDDASDAPLYMPADHGARQADHTRLEMIPYHAWANRGASQMQVWFTALC</sequence>
<dbReference type="InterPro" id="IPR008928">
    <property type="entry name" value="6-hairpin_glycosidase_sf"/>
</dbReference>
<dbReference type="PANTHER" id="PTHR43465:SF2">
    <property type="entry name" value="DUF1680 DOMAIN PROTEIN (AFU_ORTHOLOGUE AFUA_1G08910)"/>
    <property type="match status" value="1"/>
</dbReference>
<dbReference type="InterPro" id="IPR012878">
    <property type="entry name" value="Beta-AFase-like_GH127_cat"/>
</dbReference>
<feature type="domain" description="Non-reducing end beta-L-arabinofuranosidase-like GH127 catalytic" evidence="1">
    <location>
        <begin position="21"/>
        <end position="460"/>
    </location>
</feature>
<dbReference type="InterPro" id="IPR049174">
    <property type="entry name" value="Beta-AFase-like"/>
</dbReference>
<dbReference type="KEGG" id="bnm:BALAC2494_01156"/>
<dbReference type="InterPro" id="IPR049049">
    <property type="entry name" value="Beta-AFase-like_GH127_C"/>
</dbReference>
<dbReference type="Pfam" id="PF20737">
    <property type="entry name" value="Glyco_hydro127C"/>
    <property type="match status" value="1"/>
</dbReference>
<feature type="domain" description="Non-reducing end beta-L-arabinofuranosidase-like GH127 middle" evidence="2">
    <location>
        <begin position="473"/>
        <end position="565"/>
    </location>
</feature>
<dbReference type="SUPFAM" id="SSF48208">
    <property type="entry name" value="Six-hairpin glycosidases"/>
    <property type="match status" value="1"/>
</dbReference>
<name>A0A806FVA5_BIFAN</name>
<dbReference type="Pfam" id="PF20736">
    <property type="entry name" value="Glyco_hydro127M"/>
    <property type="match status" value="1"/>
</dbReference>
<gene>
    <name evidence="4" type="ORF">BALAC2494_01156</name>
</gene>
<protein>
    <submittedName>
        <fullName evidence="4">Hypothetical cytosolic protein</fullName>
    </submittedName>
</protein>
<dbReference type="GO" id="GO:0005975">
    <property type="term" value="P:carbohydrate metabolic process"/>
    <property type="evidence" value="ECO:0007669"/>
    <property type="project" value="InterPro"/>
</dbReference>
<dbReference type="EMBL" id="CP002915">
    <property type="protein sequence ID" value="AEK31051.1"/>
    <property type="molecule type" value="Genomic_DNA"/>
</dbReference>
<dbReference type="Proteomes" id="UP000008394">
    <property type="component" value="Chromosome"/>
</dbReference>
<organism evidence="4 5">
    <name type="scientific">Bifidobacterium animalis subsp. lactis CNCM I-2494</name>
    <dbReference type="NCBI Taxonomy" id="1042403"/>
    <lineage>
        <taxon>Bacteria</taxon>
        <taxon>Bacillati</taxon>
        <taxon>Actinomycetota</taxon>
        <taxon>Actinomycetes</taxon>
        <taxon>Bifidobacteriales</taxon>
        <taxon>Bifidobacteriaceae</taxon>
        <taxon>Bifidobacterium</taxon>
    </lineage>
</organism>
<dbReference type="Pfam" id="PF07944">
    <property type="entry name" value="Beta-AFase-like_GH127_cat"/>
    <property type="match status" value="1"/>
</dbReference>
<evidence type="ECO:0000259" key="2">
    <source>
        <dbReference type="Pfam" id="PF20736"/>
    </source>
</evidence>
<accession>A0A806FVA5</accession>